<name>A0A840KGV4_9FLAO</name>
<dbReference type="EMBL" id="JACHLE010000001">
    <property type="protein sequence ID" value="MBB4806142.1"/>
    <property type="molecule type" value="Genomic_DNA"/>
</dbReference>
<organism evidence="2 3">
    <name type="scientific">Chryseobacterium defluvii</name>
    <dbReference type="NCBI Taxonomy" id="160396"/>
    <lineage>
        <taxon>Bacteria</taxon>
        <taxon>Pseudomonadati</taxon>
        <taxon>Bacteroidota</taxon>
        <taxon>Flavobacteriia</taxon>
        <taxon>Flavobacteriales</taxon>
        <taxon>Weeksellaceae</taxon>
        <taxon>Chryseobacterium group</taxon>
        <taxon>Chryseobacterium</taxon>
    </lineage>
</organism>
<gene>
    <name evidence="2" type="ORF">HNP38_001414</name>
</gene>
<evidence type="ECO:0000259" key="1">
    <source>
        <dbReference type="PROSITE" id="PS50042"/>
    </source>
</evidence>
<proteinExistence type="predicted"/>
<evidence type="ECO:0000313" key="3">
    <source>
        <dbReference type="Proteomes" id="UP000592180"/>
    </source>
</evidence>
<sequence>MEKDKIFEFFNQEFPFNQEGLEEFAGSFTMMHYKKGDVILKQGKTENELRFLDNGVIREYYAIDDREKNINFITASDFITDFNSFINNTPTKKYQQCLSDVTLRILPEPSFKSFTEKYGCGKFFIETIFQRIVARKEKEEFNQFINTAEQLYYDILKENPDWIQLIPQYHIASYLGITPETLSRIRKRGT</sequence>
<dbReference type="Pfam" id="PF00027">
    <property type="entry name" value="cNMP_binding"/>
    <property type="match status" value="1"/>
</dbReference>
<evidence type="ECO:0000313" key="2">
    <source>
        <dbReference type="EMBL" id="MBB4806142.1"/>
    </source>
</evidence>
<dbReference type="InterPro" id="IPR000595">
    <property type="entry name" value="cNMP-bd_dom"/>
</dbReference>
<dbReference type="InterPro" id="IPR018490">
    <property type="entry name" value="cNMP-bd_dom_sf"/>
</dbReference>
<dbReference type="AlphaFoldDB" id="A0A840KGV4"/>
<dbReference type="PROSITE" id="PS50042">
    <property type="entry name" value="CNMP_BINDING_3"/>
    <property type="match status" value="1"/>
</dbReference>
<dbReference type="Gene3D" id="2.60.120.10">
    <property type="entry name" value="Jelly Rolls"/>
    <property type="match status" value="1"/>
</dbReference>
<dbReference type="InterPro" id="IPR014710">
    <property type="entry name" value="RmlC-like_jellyroll"/>
</dbReference>
<comment type="caution">
    <text evidence="2">The sequence shown here is derived from an EMBL/GenBank/DDBJ whole genome shotgun (WGS) entry which is preliminary data.</text>
</comment>
<protein>
    <submittedName>
        <fullName evidence="2">CRP-like cAMP-binding protein</fullName>
    </submittedName>
</protein>
<accession>A0A840KGV4</accession>
<dbReference type="CDD" id="cd00038">
    <property type="entry name" value="CAP_ED"/>
    <property type="match status" value="1"/>
</dbReference>
<dbReference type="Proteomes" id="UP000592180">
    <property type="component" value="Unassembled WGS sequence"/>
</dbReference>
<keyword evidence="3" id="KW-1185">Reference proteome</keyword>
<reference evidence="2 3" key="1">
    <citation type="submission" date="2020-08" db="EMBL/GenBank/DDBJ databases">
        <title>Functional genomics of gut bacteria from endangered species of beetles.</title>
        <authorList>
            <person name="Carlos-Shanley C."/>
        </authorList>
    </citation>
    <scope>NUCLEOTIDE SEQUENCE [LARGE SCALE GENOMIC DNA]</scope>
    <source>
        <strain evidence="2 3">S00151</strain>
    </source>
</reference>
<dbReference type="RefSeq" id="WP_184186600.1">
    <property type="nucleotide sequence ID" value="NZ_JACHLE010000001.1"/>
</dbReference>
<feature type="domain" description="Cyclic nucleotide-binding" evidence="1">
    <location>
        <begin position="16"/>
        <end position="114"/>
    </location>
</feature>
<dbReference type="SUPFAM" id="SSF51206">
    <property type="entry name" value="cAMP-binding domain-like"/>
    <property type="match status" value="1"/>
</dbReference>